<keyword evidence="2" id="KW-1185">Reference proteome</keyword>
<organism evidence="1 2">
    <name type="scientific">Methylocystis echinoides</name>
    <dbReference type="NCBI Taxonomy" id="29468"/>
    <lineage>
        <taxon>Bacteria</taxon>
        <taxon>Pseudomonadati</taxon>
        <taxon>Pseudomonadota</taxon>
        <taxon>Alphaproteobacteria</taxon>
        <taxon>Hyphomicrobiales</taxon>
        <taxon>Methylocystaceae</taxon>
        <taxon>Methylocystis</taxon>
    </lineage>
</organism>
<dbReference type="AlphaFoldDB" id="A0A9W6GSK6"/>
<evidence type="ECO:0000313" key="1">
    <source>
        <dbReference type="EMBL" id="GLI92070.1"/>
    </source>
</evidence>
<comment type="caution">
    <text evidence="1">The sequence shown here is derived from an EMBL/GenBank/DDBJ whole genome shotgun (WGS) entry which is preliminary data.</text>
</comment>
<sequence>MLVRAPLGKNPSLGARTIPDRLALFVEREEMRLADAVPFAGALGREGFRPIRVVLETEVRKPGRSQA</sequence>
<protein>
    <submittedName>
        <fullName evidence="1">Uncharacterized protein</fullName>
    </submittedName>
</protein>
<name>A0A9W6GSK6_9HYPH</name>
<dbReference type="EMBL" id="BSEC01000001">
    <property type="protein sequence ID" value="GLI92070.1"/>
    <property type="molecule type" value="Genomic_DNA"/>
</dbReference>
<accession>A0A9W6GSK6</accession>
<proteinExistence type="predicted"/>
<reference evidence="1" key="1">
    <citation type="journal article" date="2023" name="Int. J. Syst. Evol. Microbiol.">
        <title>Methylocystis iwaonis sp. nov., a type II methane-oxidizing bacterium from surface soil of a rice paddy field in Japan, and emended description of the genus Methylocystis (ex Whittenbury et al. 1970) Bowman et al. 1993.</title>
        <authorList>
            <person name="Kaise H."/>
            <person name="Sawadogo J.B."/>
            <person name="Alam M.S."/>
            <person name="Ueno C."/>
            <person name="Dianou D."/>
            <person name="Shinjo R."/>
            <person name="Asakawa S."/>
        </authorList>
    </citation>
    <scope>NUCLEOTIDE SEQUENCE</scope>
    <source>
        <strain evidence="1">LMG27198</strain>
    </source>
</reference>
<gene>
    <name evidence="1" type="ORF">LMG27198_10620</name>
</gene>
<evidence type="ECO:0000313" key="2">
    <source>
        <dbReference type="Proteomes" id="UP001144323"/>
    </source>
</evidence>
<dbReference type="Proteomes" id="UP001144323">
    <property type="component" value="Unassembled WGS sequence"/>
</dbReference>